<name>A0A0N7KL07_ORYSJ</name>
<protein>
    <submittedName>
        <fullName evidence="2">Os05g0494100 protein</fullName>
    </submittedName>
</protein>
<evidence type="ECO:0000313" key="3">
    <source>
        <dbReference type="Proteomes" id="UP000059680"/>
    </source>
</evidence>
<reference evidence="2 3" key="3">
    <citation type="journal article" date="2013" name="Rice">
        <title>Improvement of the Oryza sativa Nipponbare reference genome using next generation sequence and optical map data.</title>
        <authorList>
            <person name="Kawahara Y."/>
            <person name="de la Bastide M."/>
            <person name="Hamilton J.P."/>
            <person name="Kanamori H."/>
            <person name="McCombie W.R."/>
            <person name="Ouyang S."/>
            <person name="Schwartz D.C."/>
            <person name="Tanaka T."/>
            <person name="Wu J."/>
            <person name="Zhou S."/>
            <person name="Childs K.L."/>
            <person name="Davidson R.M."/>
            <person name="Lin H."/>
            <person name="Quesada-Ocampo L."/>
            <person name="Vaillancourt B."/>
            <person name="Sakai H."/>
            <person name="Lee S.S."/>
            <person name="Kim J."/>
            <person name="Numa H."/>
            <person name="Itoh T."/>
            <person name="Buell C.R."/>
            <person name="Matsumoto T."/>
        </authorList>
    </citation>
    <scope>NUCLEOTIDE SEQUENCE [LARGE SCALE GENOMIC DNA]</scope>
    <source>
        <strain evidence="3">cv. Nipponbare</strain>
    </source>
</reference>
<gene>
    <name evidence="2" type="ordered locus">Os05g0494100</name>
    <name evidence="2" type="ORF">OSNPB_050494100</name>
</gene>
<dbReference type="EMBL" id="AP014961">
    <property type="protein sequence ID" value="BAS94689.1"/>
    <property type="molecule type" value="Genomic_DNA"/>
</dbReference>
<sequence length="133" mass="14605">FEENHEFPPGQFSKPSQLKVDVSVDGTDAIETKEATPLSNARASLRNIDLNIELTDYDDEGSAPLEVQPPAPAAGVVTTSSGPLVSEVNEEAKTKDFLGWQLPELTKMAMDPVQFALSSNHRLEEDEDYDNEE</sequence>
<evidence type="ECO:0000256" key="1">
    <source>
        <dbReference type="SAM" id="MobiDB-lite"/>
    </source>
</evidence>
<proteinExistence type="predicted"/>
<dbReference type="AlphaFoldDB" id="A0A0N7KL07"/>
<feature type="region of interest" description="Disordered" evidence="1">
    <location>
        <begin position="60"/>
        <end position="79"/>
    </location>
</feature>
<reference evidence="2 3" key="2">
    <citation type="journal article" date="2013" name="Plant Cell Physiol.">
        <title>Rice Annotation Project Database (RAP-DB): an integrative and interactive database for rice genomics.</title>
        <authorList>
            <person name="Sakai H."/>
            <person name="Lee S.S."/>
            <person name="Tanaka T."/>
            <person name="Numa H."/>
            <person name="Kim J."/>
            <person name="Kawahara Y."/>
            <person name="Wakimoto H."/>
            <person name="Yang C.C."/>
            <person name="Iwamoto M."/>
            <person name="Abe T."/>
            <person name="Yamada Y."/>
            <person name="Muto A."/>
            <person name="Inokuchi H."/>
            <person name="Ikemura T."/>
            <person name="Matsumoto T."/>
            <person name="Sasaki T."/>
            <person name="Itoh T."/>
        </authorList>
    </citation>
    <scope>NUCLEOTIDE SEQUENCE [LARGE SCALE GENOMIC DNA]</scope>
    <source>
        <strain evidence="3">cv. Nipponbare</strain>
    </source>
</reference>
<keyword evidence="3" id="KW-1185">Reference proteome</keyword>
<reference evidence="3" key="1">
    <citation type="journal article" date="2005" name="Nature">
        <title>The map-based sequence of the rice genome.</title>
        <authorList>
            <consortium name="International rice genome sequencing project (IRGSP)"/>
            <person name="Matsumoto T."/>
            <person name="Wu J."/>
            <person name="Kanamori H."/>
            <person name="Katayose Y."/>
            <person name="Fujisawa M."/>
            <person name="Namiki N."/>
            <person name="Mizuno H."/>
            <person name="Yamamoto K."/>
            <person name="Antonio B.A."/>
            <person name="Baba T."/>
            <person name="Sakata K."/>
            <person name="Nagamura Y."/>
            <person name="Aoki H."/>
            <person name="Arikawa K."/>
            <person name="Arita K."/>
            <person name="Bito T."/>
            <person name="Chiden Y."/>
            <person name="Fujitsuka N."/>
            <person name="Fukunaka R."/>
            <person name="Hamada M."/>
            <person name="Harada C."/>
            <person name="Hayashi A."/>
            <person name="Hijishita S."/>
            <person name="Honda M."/>
            <person name="Hosokawa S."/>
            <person name="Ichikawa Y."/>
            <person name="Idonuma A."/>
            <person name="Iijima M."/>
            <person name="Ikeda M."/>
            <person name="Ikeno M."/>
            <person name="Ito K."/>
            <person name="Ito S."/>
            <person name="Ito T."/>
            <person name="Ito Y."/>
            <person name="Ito Y."/>
            <person name="Iwabuchi A."/>
            <person name="Kamiya K."/>
            <person name="Karasawa W."/>
            <person name="Kurita K."/>
            <person name="Katagiri S."/>
            <person name="Kikuta A."/>
            <person name="Kobayashi H."/>
            <person name="Kobayashi N."/>
            <person name="Machita K."/>
            <person name="Maehara T."/>
            <person name="Masukawa M."/>
            <person name="Mizubayashi T."/>
            <person name="Mukai Y."/>
            <person name="Nagasaki H."/>
            <person name="Nagata Y."/>
            <person name="Naito S."/>
            <person name="Nakashima M."/>
            <person name="Nakama Y."/>
            <person name="Nakamichi Y."/>
            <person name="Nakamura M."/>
            <person name="Meguro A."/>
            <person name="Negishi M."/>
            <person name="Ohta I."/>
            <person name="Ohta T."/>
            <person name="Okamoto M."/>
            <person name="Ono N."/>
            <person name="Saji S."/>
            <person name="Sakaguchi M."/>
            <person name="Sakai K."/>
            <person name="Shibata M."/>
            <person name="Shimokawa T."/>
            <person name="Song J."/>
            <person name="Takazaki Y."/>
            <person name="Terasawa K."/>
            <person name="Tsugane M."/>
            <person name="Tsuji K."/>
            <person name="Ueda S."/>
            <person name="Waki K."/>
            <person name="Yamagata H."/>
            <person name="Yamamoto M."/>
            <person name="Yamamoto S."/>
            <person name="Yamane H."/>
            <person name="Yoshiki S."/>
            <person name="Yoshihara R."/>
            <person name="Yukawa K."/>
            <person name="Zhong H."/>
            <person name="Yano M."/>
            <person name="Yuan Q."/>
            <person name="Ouyang S."/>
            <person name="Liu J."/>
            <person name="Jones K.M."/>
            <person name="Gansberger K."/>
            <person name="Moffat K."/>
            <person name="Hill J."/>
            <person name="Bera J."/>
            <person name="Fadrosh D."/>
            <person name="Jin S."/>
            <person name="Johri S."/>
            <person name="Kim M."/>
            <person name="Overton L."/>
            <person name="Reardon M."/>
            <person name="Tsitrin T."/>
            <person name="Vuong H."/>
            <person name="Weaver B."/>
            <person name="Ciecko A."/>
            <person name="Tallon L."/>
            <person name="Jackson J."/>
            <person name="Pai G."/>
            <person name="Aken S.V."/>
            <person name="Utterback T."/>
            <person name="Reidmuller S."/>
            <person name="Feldblyum T."/>
            <person name="Hsiao J."/>
            <person name="Zismann V."/>
            <person name="Iobst S."/>
            <person name="de Vazeille A.R."/>
            <person name="Buell C.R."/>
            <person name="Ying K."/>
            <person name="Li Y."/>
            <person name="Lu T."/>
            <person name="Huang Y."/>
            <person name="Zhao Q."/>
            <person name="Feng Q."/>
            <person name="Zhang L."/>
            <person name="Zhu J."/>
            <person name="Weng Q."/>
            <person name="Mu J."/>
            <person name="Lu Y."/>
            <person name="Fan D."/>
            <person name="Liu Y."/>
            <person name="Guan J."/>
            <person name="Zhang Y."/>
            <person name="Yu S."/>
            <person name="Liu X."/>
            <person name="Zhang Y."/>
            <person name="Hong G."/>
            <person name="Han B."/>
            <person name="Choisne N."/>
            <person name="Demange N."/>
            <person name="Orjeda G."/>
            <person name="Samain S."/>
            <person name="Cattolico L."/>
            <person name="Pelletier E."/>
            <person name="Couloux A."/>
            <person name="Segurens B."/>
            <person name="Wincker P."/>
            <person name="D'Hont A."/>
            <person name="Scarpelli C."/>
            <person name="Weissenbach J."/>
            <person name="Salanoubat M."/>
            <person name="Quetier F."/>
            <person name="Yu Y."/>
            <person name="Kim H.R."/>
            <person name="Rambo T."/>
            <person name="Currie J."/>
            <person name="Collura K."/>
            <person name="Luo M."/>
            <person name="Yang T."/>
            <person name="Ammiraju J.S.S."/>
            <person name="Engler F."/>
            <person name="Soderlund C."/>
            <person name="Wing R.A."/>
            <person name="Palmer L.E."/>
            <person name="de la Bastide M."/>
            <person name="Spiegel L."/>
            <person name="Nascimento L."/>
            <person name="Zutavern T."/>
            <person name="O'Shaughnessy A."/>
            <person name="Dike S."/>
            <person name="Dedhia N."/>
            <person name="Preston R."/>
            <person name="Balija V."/>
            <person name="McCombie W.R."/>
            <person name="Chow T."/>
            <person name="Chen H."/>
            <person name="Chung M."/>
            <person name="Chen C."/>
            <person name="Shaw J."/>
            <person name="Wu H."/>
            <person name="Hsiao K."/>
            <person name="Chao Y."/>
            <person name="Chu M."/>
            <person name="Cheng C."/>
            <person name="Hour A."/>
            <person name="Lee P."/>
            <person name="Lin S."/>
            <person name="Lin Y."/>
            <person name="Liou J."/>
            <person name="Liu S."/>
            <person name="Hsing Y."/>
            <person name="Raghuvanshi S."/>
            <person name="Mohanty A."/>
            <person name="Bharti A.K."/>
            <person name="Gaur A."/>
            <person name="Gupta V."/>
            <person name="Kumar D."/>
            <person name="Ravi V."/>
            <person name="Vij S."/>
            <person name="Kapur A."/>
            <person name="Khurana P."/>
            <person name="Khurana P."/>
            <person name="Khurana J.P."/>
            <person name="Tyagi A.K."/>
            <person name="Gaikwad K."/>
            <person name="Singh A."/>
            <person name="Dalal V."/>
            <person name="Srivastava S."/>
            <person name="Dixit A."/>
            <person name="Pal A.K."/>
            <person name="Ghazi I.A."/>
            <person name="Yadav M."/>
            <person name="Pandit A."/>
            <person name="Bhargava A."/>
            <person name="Sureshbabu K."/>
            <person name="Batra K."/>
            <person name="Sharma T.R."/>
            <person name="Mohapatra T."/>
            <person name="Singh N.K."/>
            <person name="Messing J."/>
            <person name="Nelson A.B."/>
            <person name="Fuks G."/>
            <person name="Kavchok S."/>
            <person name="Keizer G."/>
            <person name="Linton E."/>
            <person name="Llaca V."/>
            <person name="Song R."/>
            <person name="Tanyolac B."/>
            <person name="Young S."/>
            <person name="Ho-Il K."/>
            <person name="Hahn J.H."/>
            <person name="Sangsakoo G."/>
            <person name="Vanavichit A."/>
            <person name="de Mattos Luiz.A.T."/>
            <person name="Zimmer P.D."/>
            <person name="Malone G."/>
            <person name="Dellagostin O."/>
            <person name="de Oliveira A.C."/>
            <person name="Bevan M."/>
            <person name="Bancroft I."/>
            <person name="Minx P."/>
            <person name="Cordum H."/>
            <person name="Wilson R."/>
            <person name="Cheng Z."/>
            <person name="Jin W."/>
            <person name="Jiang J."/>
            <person name="Leong S.A."/>
            <person name="Iwama H."/>
            <person name="Gojobori T."/>
            <person name="Itoh T."/>
            <person name="Niimura Y."/>
            <person name="Fujii Y."/>
            <person name="Habara T."/>
            <person name="Sakai H."/>
            <person name="Sato Y."/>
            <person name="Wilson G."/>
            <person name="Kumar K."/>
            <person name="McCouch S."/>
            <person name="Juretic N."/>
            <person name="Hoen D."/>
            <person name="Wright S."/>
            <person name="Bruskiewich R."/>
            <person name="Bureau T."/>
            <person name="Miyao A."/>
            <person name="Hirochika H."/>
            <person name="Nishikawa T."/>
            <person name="Kadowaki K."/>
            <person name="Sugiura M."/>
            <person name="Burr B."/>
            <person name="Sasaki T."/>
        </authorList>
    </citation>
    <scope>NUCLEOTIDE SEQUENCE [LARGE SCALE GENOMIC DNA]</scope>
    <source>
        <strain evidence="3">cv. Nipponbare</strain>
    </source>
</reference>
<feature type="non-terminal residue" evidence="2">
    <location>
        <position position="1"/>
    </location>
</feature>
<dbReference type="Proteomes" id="UP000059680">
    <property type="component" value="Chromosome 5"/>
</dbReference>
<evidence type="ECO:0000313" key="2">
    <source>
        <dbReference type="EMBL" id="BAS94689.1"/>
    </source>
</evidence>
<organism evidence="2 3">
    <name type="scientific">Oryza sativa subsp. japonica</name>
    <name type="common">Rice</name>
    <dbReference type="NCBI Taxonomy" id="39947"/>
    <lineage>
        <taxon>Eukaryota</taxon>
        <taxon>Viridiplantae</taxon>
        <taxon>Streptophyta</taxon>
        <taxon>Embryophyta</taxon>
        <taxon>Tracheophyta</taxon>
        <taxon>Spermatophyta</taxon>
        <taxon>Magnoliopsida</taxon>
        <taxon>Liliopsida</taxon>
        <taxon>Poales</taxon>
        <taxon>Poaceae</taxon>
        <taxon>BOP clade</taxon>
        <taxon>Oryzoideae</taxon>
        <taxon>Oryzeae</taxon>
        <taxon>Oryzinae</taxon>
        <taxon>Oryza</taxon>
        <taxon>Oryza sativa</taxon>
    </lineage>
</organism>
<accession>A0A0N7KL07</accession>